<dbReference type="AlphaFoldDB" id="A0A9W6EST7"/>
<name>A0A9W6EST7_9LACO</name>
<gene>
    <name evidence="1" type="ORF">WR164_13700</name>
</gene>
<dbReference type="EMBL" id="BRPL01000003">
    <property type="protein sequence ID" value="GLB47391.1"/>
    <property type="molecule type" value="Genomic_DNA"/>
</dbReference>
<protein>
    <submittedName>
        <fullName evidence="1">Uncharacterized protein</fullName>
    </submittedName>
</protein>
<evidence type="ECO:0000313" key="1">
    <source>
        <dbReference type="EMBL" id="GLB47391.1"/>
    </source>
</evidence>
<comment type="caution">
    <text evidence="1">The sequence shown here is derived from an EMBL/GenBank/DDBJ whole genome shotgun (WGS) entry which is preliminary data.</text>
</comment>
<keyword evidence="2" id="KW-1185">Reference proteome</keyword>
<reference evidence="1" key="1">
    <citation type="submission" date="2022-07" db="EMBL/GenBank/DDBJ databases">
        <authorList>
            <person name="Kouya T."/>
            <person name="Ishiyama Y."/>
        </authorList>
    </citation>
    <scope>NUCLEOTIDE SEQUENCE</scope>
    <source>
        <strain evidence="1">WR16-4</strain>
    </source>
</reference>
<organism evidence="1 2">
    <name type="scientific">Philodulcilactobacillus myokoensis</name>
    <dbReference type="NCBI Taxonomy" id="2929573"/>
    <lineage>
        <taxon>Bacteria</taxon>
        <taxon>Bacillati</taxon>
        <taxon>Bacillota</taxon>
        <taxon>Bacilli</taxon>
        <taxon>Lactobacillales</taxon>
        <taxon>Lactobacillaceae</taxon>
        <taxon>Philodulcilactobacillus</taxon>
    </lineage>
</organism>
<reference evidence="1" key="2">
    <citation type="journal article" date="2023" name="PLoS ONE">
        <title>Philodulcilactobacillus myokoensis gen. nov., sp. nov., a fructophilic, acidophilic, and agar-phobic lactic acid bacterium isolated from fermented vegetable extracts.</title>
        <authorList>
            <person name="Kouya T."/>
            <person name="Ishiyama Y."/>
            <person name="Ohashi S."/>
            <person name="Kumakubo R."/>
            <person name="Yamazaki T."/>
            <person name="Otaki T."/>
        </authorList>
    </citation>
    <scope>NUCLEOTIDE SEQUENCE</scope>
    <source>
        <strain evidence="1">WR16-4</strain>
    </source>
</reference>
<dbReference type="RefSeq" id="WP_286136928.1">
    <property type="nucleotide sequence ID" value="NZ_BRPL01000003.1"/>
</dbReference>
<accession>A0A9W6EST7</accession>
<dbReference type="Proteomes" id="UP001144204">
    <property type="component" value="Unassembled WGS sequence"/>
</dbReference>
<proteinExistence type="predicted"/>
<evidence type="ECO:0000313" key="2">
    <source>
        <dbReference type="Proteomes" id="UP001144204"/>
    </source>
</evidence>
<sequence>MKNNKIIQINMDKIKEQRLKHDFDNFFNDREHELEKELSHDIFNNKINDKVGYYADYIAGLEHCISEVFYNCDDENATYEDVKEQWIEIIENRKAKQKLDHRFGNYLPTN</sequence>